<comment type="similarity">
    <text evidence="4">Belongs to the CEP135/TSGA10 family.</text>
</comment>
<evidence type="ECO:0000313" key="6">
    <source>
        <dbReference type="EMBL" id="KAK2148602.1"/>
    </source>
</evidence>
<dbReference type="EMBL" id="JAODUP010000489">
    <property type="protein sequence ID" value="KAK2148602.1"/>
    <property type="molecule type" value="Genomic_DNA"/>
</dbReference>
<comment type="caution">
    <text evidence="6">The sequence shown here is derived from an EMBL/GenBank/DDBJ whole genome shotgun (WGS) entry which is preliminary data.</text>
</comment>
<reference evidence="6" key="1">
    <citation type="journal article" date="2023" name="Mol. Biol. Evol.">
        <title>Third-Generation Sequencing Reveals the Adaptive Role of the Epigenome in Three Deep-Sea Polychaetes.</title>
        <authorList>
            <person name="Perez M."/>
            <person name="Aroh O."/>
            <person name="Sun Y."/>
            <person name="Lan Y."/>
            <person name="Juniper S.K."/>
            <person name="Young C.R."/>
            <person name="Angers B."/>
            <person name="Qian P.Y."/>
        </authorList>
    </citation>
    <scope>NUCLEOTIDE SEQUENCE</scope>
    <source>
        <strain evidence="6">P08H-3</strain>
    </source>
</reference>
<dbReference type="Proteomes" id="UP001208570">
    <property type="component" value="Unassembled WGS sequence"/>
</dbReference>
<keyword evidence="2" id="KW-0963">Cytoplasm</keyword>
<dbReference type="AlphaFoldDB" id="A0AAD9J8J5"/>
<accession>A0AAD9J8J5</accession>
<evidence type="ECO:0000256" key="3">
    <source>
        <dbReference type="ARBA" id="ARBA00023212"/>
    </source>
</evidence>
<sequence>TSKGSKEQTVIEAHIEPYKSDNAKLVKENTELHHEYIKLKEESEATIRDLKASLRKLEHENADLKFLNNQYVHKIRQLEKESKQKSDKILQLQEKNLHAVVQTPGLYTIMLLHSVVKFVI</sequence>
<gene>
    <name evidence="6" type="ORF">LSH36_489g00050</name>
</gene>
<keyword evidence="5" id="KW-0175">Coiled coil</keyword>
<dbReference type="GO" id="GO:0005814">
    <property type="term" value="C:centriole"/>
    <property type="evidence" value="ECO:0007669"/>
    <property type="project" value="UniProtKB-SubCell"/>
</dbReference>
<name>A0AAD9J8J5_9ANNE</name>
<proteinExistence type="inferred from homology"/>
<feature type="non-terminal residue" evidence="6">
    <location>
        <position position="1"/>
    </location>
</feature>
<keyword evidence="3" id="KW-0206">Cytoskeleton</keyword>
<organism evidence="6 7">
    <name type="scientific">Paralvinella palmiformis</name>
    <dbReference type="NCBI Taxonomy" id="53620"/>
    <lineage>
        <taxon>Eukaryota</taxon>
        <taxon>Metazoa</taxon>
        <taxon>Spiralia</taxon>
        <taxon>Lophotrochozoa</taxon>
        <taxon>Annelida</taxon>
        <taxon>Polychaeta</taxon>
        <taxon>Sedentaria</taxon>
        <taxon>Canalipalpata</taxon>
        <taxon>Terebellida</taxon>
        <taxon>Terebelliformia</taxon>
        <taxon>Alvinellidae</taxon>
        <taxon>Paralvinella</taxon>
    </lineage>
</organism>
<evidence type="ECO:0000313" key="7">
    <source>
        <dbReference type="Proteomes" id="UP001208570"/>
    </source>
</evidence>
<dbReference type="PANTHER" id="PTHR20544">
    <property type="entry name" value="CENTROSOMAL PROTEIN CEP135"/>
    <property type="match status" value="1"/>
</dbReference>
<evidence type="ECO:0000256" key="2">
    <source>
        <dbReference type="ARBA" id="ARBA00022490"/>
    </source>
</evidence>
<dbReference type="InterPro" id="IPR051877">
    <property type="entry name" value="Centriole_BasalBody_StrucProt"/>
</dbReference>
<evidence type="ECO:0000256" key="1">
    <source>
        <dbReference type="ARBA" id="ARBA00004114"/>
    </source>
</evidence>
<comment type="subcellular location">
    <subcellularLocation>
        <location evidence="1">Cytoplasm</location>
        <location evidence="1">Cytoskeleton</location>
        <location evidence="1">Microtubule organizing center</location>
        <location evidence="1">Centrosome</location>
        <location evidence="1">Centriole</location>
    </subcellularLocation>
</comment>
<feature type="coiled-coil region" evidence="5">
    <location>
        <begin position="22"/>
        <end position="95"/>
    </location>
</feature>
<keyword evidence="7" id="KW-1185">Reference proteome</keyword>
<dbReference type="PANTHER" id="PTHR20544:SF0">
    <property type="entry name" value="NUCLEOPROTEIN TPR_MLP1 DOMAIN-CONTAINING PROTEIN"/>
    <property type="match status" value="1"/>
</dbReference>
<dbReference type="CDD" id="cd22292">
    <property type="entry name" value="cc_Cep135_MBD"/>
    <property type="match status" value="1"/>
</dbReference>
<protein>
    <submittedName>
        <fullName evidence="6">Uncharacterized protein</fullName>
    </submittedName>
</protein>
<evidence type="ECO:0000256" key="4">
    <source>
        <dbReference type="ARBA" id="ARBA00038123"/>
    </source>
</evidence>
<evidence type="ECO:0000256" key="5">
    <source>
        <dbReference type="SAM" id="Coils"/>
    </source>
</evidence>